<dbReference type="EMBL" id="SNRY01000238">
    <property type="protein sequence ID" value="KAA6344052.1"/>
    <property type="molecule type" value="Genomic_DNA"/>
</dbReference>
<gene>
    <name evidence="1" type="ORF">EZS27_008309</name>
</gene>
<dbReference type="AlphaFoldDB" id="A0A5J4SE95"/>
<accession>A0A5J4SE95</accession>
<comment type="caution">
    <text evidence="1">The sequence shown here is derived from an EMBL/GenBank/DDBJ whole genome shotgun (WGS) entry which is preliminary data.</text>
</comment>
<name>A0A5J4SE95_9ZZZZ</name>
<protein>
    <submittedName>
        <fullName evidence="1">Uncharacterized protein</fullName>
    </submittedName>
</protein>
<reference evidence="1" key="1">
    <citation type="submission" date="2019-03" db="EMBL/GenBank/DDBJ databases">
        <title>Single cell metagenomics reveals metabolic interactions within the superorganism composed of flagellate Streblomastix strix and complex community of Bacteroidetes bacteria on its surface.</title>
        <authorList>
            <person name="Treitli S.C."/>
            <person name="Kolisko M."/>
            <person name="Husnik F."/>
            <person name="Keeling P."/>
            <person name="Hampl V."/>
        </authorList>
    </citation>
    <scope>NUCLEOTIDE SEQUENCE</scope>
    <source>
        <strain evidence="1">STM</strain>
    </source>
</reference>
<evidence type="ECO:0000313" key="1">
    <source>
        <dbReference type="EMBL" id="KAA6344052.1"/>
    </source>
</evidence>
<organism evidence="1">
    <name type="scientific">termite gut metagenome</name>
    <dbReference type="NCBI Taxonomy" id="433724"/>
    <lineage>
        <taxon>unclassified sequences</taxon>
        <taxon>metagenomes</taxon>
        <taxon>organismal metagenomes</taxon>
    </lineage>
</organism>
<proteinExistence type="predicted"/>
<sequence>MKIEIFFPYLLTPIEQVVFLGIMNKLNRSGGKPIIISDTLLSGITNLGIKEVKDAVDVLIKLELVILTEGNCYKFDFETIEIMTDLFSKFEYDDFENIKKMANDLREHCFAEAEKIK</sequence>